<dbReference type="AlphaFoldDB" id="A0A4P9YGB8"/>
<dbReference type="Proteomes" id="UP000281549">
    <property type="component" value="Unassembled WGS sequence"/>
</dbReference>
<accession>A0A4P9YGB8</accession>
<evidence type="ECO:0000313" key="2">
    <source>
        <dbReference type="Proteomes" id="UP000281549"/>
    </source>
</evidence>
<name>A0A4P9YGB8_ROZAC</name>
<sequence>MTVVKDLYNLECIRSIIICPERVIIQHISASNQQSKVGQKIPKAYHFARSNCRHDLQELSVTPNDIRIELHCLGDVSSWHYMHRRNNFNKSCSHSTGRNHGTYQLTQTSKDLIQTSNQTSGIRQFILNSK</sequence>
<protein>
    <submittedName>
        <fullName evidence="1">Uncharacterized protein</fullName>
    </submittedName>
</protein>
<evidence type="ECO:0000313" key="1">
    <source>
        <dbReference type="EMBL" id="RKP18052.1"/>
    </source>
</evidence>
<gene>
    <name evidence="1" type="ORF">ROZALSC1DRAFT_23601</name>
</gene>
<organism evidence="1 2">
    <name type="scientific">Rozella allomycis (strain CSF55)</name>
    <dbReference type="NCBI Taxonomy" id="988480"/>
    <lineage>
        <taxon>Eukaryota</taxon>
        <taxon>Fungi</taxon>
        <taxon>Fungi incertae sedis</taxon>
        <taxon>Cryptomycota</taxon>
        <taxon>Cryptomycota incertae sedis</taxon>
        <taxon>Rozella</taxon>
    </lineage>
</organism>
<dbReference type="EMBL" id="ML005577">
    <property type="protein sequence ID" value="RKP18052.1"/>
    <property type="molecule type" value="Genomic_DNA"/>
</dbReference>
<reference evidence="2" key="1">
    <citation type="journal article" date="2018" name="Nat. Microbiol.">
        <title>Leveraging single-cell genomics to expand the fungal tree of life.</title>
        <authorList>
            <person name="Ahrendt S.R."/>
            <person name="Quandt C.A."/>
            <person name="Ciobanu D."/>
            <person name="Clum A."/>
            <person name="Salamov A."/>
            <person name="Andreopoulos B."/>
            <person name="Cheng J.F."/>
            <person name="Woyke T."/>
            <person name="Pelin A."/>
            <person name="Henrissat B."/>
            <person name="Reynolds N.K."/>
            <person name="Benny G.L."/>
            <person name="Smith M.E."/>
            <person name="James T.Y."/>
            <person name="Grigoriev I.V."/>
        </authorList>
    </citation>
    <scope>NUCLEOTIDE SEQUENCE [LARGE SCALE GENOMIC DNA]</scope>
    <source>
        <strain evidence="2">CSF55</strain>
    </source>
</reference>
<proteinExistence type="predicted"/>